<dbReference type="PANTHER" id="PTHR33408">
    <property type="entry name" value="TRANSPOSASE"/>
    <property type="match status" value="1"/>
</dbReference>
<proteinExistence type="predicted"/>
<dbReference type="Proteomes" id="UP000461010">
    <property type="component" value="Unassembled WGS sequence"/>
</dbReference>
<gene>
    <name evidence="2" type="ORF">GBG18_03965</name>
</gene>
<accession>A0ABQ6VN83</accession>
<dbReference type="EMBL" id="WFKJ01000008">
    <property type="protein sequence ID" value="KAB7892085.1"/>
    <property type="molecule type" value="Genomic_DNA"/>
</dbReference>
<reference evidence="2 3" key="1">
    <citation type="submission" date="2019-10" db="EMBL/GenBank/DDBJ databases">
        <title>Poseidonibacter ostreae sp. nov., isolated from the gut of the Ostrea denselamellosa.</title>
        <authorList>
            <person name="Choi A."/>
        </authorList>
    </citation>
    <scope>NUCLEOTIDE SEQUENCE [LARGE SCALE GENOMIC DNA]</scope>
    <source>
        <strain evidence="2 3">SJOD-M-5</strain>
    </source>
</reference>
<feature type="non-terminal residue" evidence="2">
    <location>
        <position position="105"/>
    </location>
</feature>
<name>A0ABQ6VN83_9BACT</name>
<organism evidence="2 3">
    <name type="scientific">Poseidonibacter ostreae</name>
    <dbReference type="NCBI Taxonomy" id="2654171"/>
    <lineage>
        <taxon>Bacteria</taxon>
        <taxon>Pseudomonadati</taxon>
        <taxon>Campylobacterota</taxon>
        <taxon>Epsilonproteobacteria</taxon>
        <taxon>Campylobacterales</taxon>
        <taxon>Arcobacteraceae</taxon>
        <taxon>Poseidonibacter</taxon>
    </lineage>
</organism>
<evidence type="ECO:0000259" key="1">
    <source>
        <dbReference type="Pfam" id="PF05598"/>
    </source>
</evidence>
<dbReference type="PANTHER" id="PTHR33408:SF2">
    <property type="entry name" value="TRANSPOSASE DDE DOMAIN-CONTAINING PROTEIN"/>
    <property type="match status" value="1"/>
</dbReference>
<feature type="domain" description="Transposase InsH N-terminal" evidence="1">
    <location>
        <begin position="19"/>
        <end position="98"/>
    </location>
</feature>
<dbReference type="InterPro" id="IPR008490">
    <property type="entry name" value="Transposase_InsH_N"/>
</dbReference>
<dbReference type="Pfam" id="PF05598">
    <property type="entry name" value="DUF772"/>
    <property type="match status" value="1"/>
</dbReference>
<dbReference type="RefSeq" id="WP_193311067.1">
    <property type="nucleotide sequence ID" value="NZ_WFKJ01000008.1"/>
</dbReference>
<sequence length="105" mass="11978">MPNYKEGLNRNQQLLFPPSLDEYVDENNPVRAIDSYVDSIDLSAVGVFTCNGGSEGQPAYHPALLLKIYLYGYLNSIRSSRKLERELKRNIEMMWLCMGLSPGYK</sequence>
<protein>
    <submittedName>
        <fullName evidence="2">IS1182 family transposase</fullName>
    </submittedName>
</protein>
<comment type="caution">
    <text evidence="2">The sequence shown here is derived from an EMBL/GenBank/DDBJ whole genome shotgun (WGS) entry which is preliminary data.</text>
</comment>
<keyword evidence="3" id="KW-1185">Reference proteome</keyword>
<evidence type="ECO:0000313" key="2">
    <source>
        <dbReference type="EMBL" id="KAB7892085.1"/>
    </source>
</evidence>
<evidence type="ECO:0000313" key="3">
    <source>
        <dbReference type="Proteomes" id="UP000461010"/>
    </source>
</evidence>